<feature type="domain" description="Calcineurin-like phosphoesterase" evidence="3">
    <location>
        <begin position="182"/>
        <end position="439"/>
    </location>
</feature>
<dbReference type="Pfam" id="PF00149">
    <property type="entry name" value="Metallophos"/>
    <property type="match status" value="1"/>
</dbReference>
<accession>A0A9N8DFF2</accession>
<evidence type="ECO:0000256" key="2">
    <source>
        <dbReference type="SAM" id="SignalP"/>
    </source>
</evidence>
<evidence type="ECO:0000313" key="4">
    <source>
        <dbReference type="EMBL" id="CAB9501066.1"/>
    </source>
</evidence>
<feature type="region of interest" description="Disordered" evidence="1">
    <location>
        <begin position="63"/>
        <end position="166"/>
    </location>
</feature>
<keyword evidence="2" id="KW-0732">Signal</keyword>
<feature type="chain" id="PRO_5040230842" evidence="2">
    <location>
        <begin position="27"/>
        <end position="600"/>
    </location>
</feature>
<dbReference type="GO" id="GO:0016787">
    <property type="term" value="F:hydrolase activity"/>
    <property type="evidence" value="ECO:0007669"/>
    <property type="project" value="InterPro"/>
</dbReference>
<proteinExistence type="predicted"/>
<dbReference type="InterPro" id="IPR004843">
    <property type="entry name" value="Calcineurin-like_PHP"/>
</dbReference>
<dbReference type="Proteomes" id="UP001153069">
    <property type="component" value="Unassembled WGS sequence"/>
</dbReference>
<dbReference type="InterPro" id="IPR029052">
    <property type="entry name" value="Metallo-depent_PP-like"/>
</dbReference>
<protein>
    <submittedName>
        <fullName evidence="4">Intercellular signal essential for a variety of patterning events during development By similarity</fullName>
    </submittedName>
</protein>
<feature type="signal peptide" evidence="2">
    <location>
        <begin position="1"/>
        <end position="26"/>
    </location>
</feature>
<reference evidence="4" key="1">
    <citation type="submission" date="2020-06" db="EMBL/GenBank/DDBJ databases">
        <authorList>
            <consortium name="Plant Systems Biology data submission"/>
        </authorList>
    </citation>
    <scope>NUCLEOTIDE SEQUENCE</scope>
    <source>
        <strain evidence="4">D6</strain>
    </source>
</reference>
<evidence type="ECO:0000256" key="1">
    <source>
        <dbReference type="SAM" id="MobiDB-lite"/>
    </source>
</evidence>
<dbReference type="AlphaFoldDB" id="A0A9N8DFF2"/>
<name>A0A9N8DFF2_9STRA</name>
<keyword evidence="5" id="KW-1185">Reference proteome</keyword>
<organism evidence="4 5">
    <name type="scientific">Seminavis robusta</name>
    <dbReference type="NCBI Taxonomy" id="568900"/>
    <lineage>
        <taxon>Eukaryota</taxon>
        <taxon>Sar</taxon>
        <taxon>Stramenopiles</taxon>
        <taxon>Ochrophyta</taxon>
        <taxon>Bacillariophyta</taxon>
        <taxon>Bacillariophyceae</taxon>
        <taxon>Bacillariophycidae</taxon>
        <taxon>Naviculales</taxon>
        <taxon>Naviculaceae</taxon>
        <taxon>Seminavis</taxon>
    </lineage>
</organism>
<comment type="caution">
    <text evidence="4">The sequence shown here is derived from an EMBL/GenBank/DDBJ whole genome shotgun (WGS) entry which is preliminary data.</text>
</comment>
<feature type="compositionally biased region" description="Pro residues" evidence="1">
    <location>
        <begin position="99"/>
        <end position="111"/>
    </location>
</feature>
<gene>
    <name evidence="4" type="ORF">SEMRO_99_G050750.1</name>
</gene>
<feature type="compositionally biased region" description="Polar residues" evidence="1">
    <location>
        <begin position="133"/>
        <end position="157"/>
    </location>
</feature>
<feature type="compositionally biased region" description="Basic and acidic residues" evidence="1">
    <location>
        <begin position="121"/>
        <end position="132"/>
    </location>
</feature>
<dbReference type="SUPFAM" id="SSF56300">
    <property type="entry name" value="Metallo-dependent phosphatases"/>
    <property type="match status" value="1"/>
</dbReference>
<evidence type="ECO:0000259" key="3">
    <source>
        <dbReference type="Pfam" id="PF00149"/>
    </source>
</evidence>
<evidence type="ECO:0000313" key="5">
    <source>
        <dbReference type="Proteomes" id="UP001153069"/>
    </source>
</evidence>
<sequence length="600" mass="66862">MRAQHSFQALFRLLIVCRCCVLPACALWFNFLRDQDEAPSPSPSPAGTPSPCSTLWCKLFRGGEDETPSPTPSPTSSPSPSSRLLLNIFAGQDETSSPSPSPTGTPSPTPLPLATSSPTESKADQGDDEKTSTESPTASASLRGTFASTDTATQTLSTETGTPTELYTTAPTQEEDDAFYTIIVLSDVENNWRGHNIARSRYIVQYIRDLSKLDLYFEGDFSDHKIDPQLVINTGDISHFWSCHNPNYLYSFTGNPACRSPHEEFRDIWGQLYKAGIPMISSYGNHDWRPRIGTGNPYRGTPRRPRDPEADNINLWSSEFVQMSYELAAAWGDLTFKQIPPVGDIGQSMYTSNFRGLQIASFNSAPNWQSYDDRGIYSADEQFRRLSETLNRTQPTLFFSHFPLSSNRLGNQTPSAETVVKFIQQFPAGTHHFAGHYHAASIERYNGFNSYIVPYPHTWVGREPGYLALLVSKLKNKVVQVQAMTIPGLQDGTLCYLPGGVNFAMNIRYYMSPQSGILWRPWGEHFGNLFGGARSDNDAEASNEEEDGCDRCKAGKQYWSPSRLGWICGDPPSEANIFETDRNQDIYDSLDGSDFADDQF</sequence>
<dbReference type="Gene3D" id="3.60.21.10">
    <property type="match status" value="1"/>
</dbReference>
<dbReference type="EMBL" id="CAICTM010000098">
    <property type="protein sequence ID" value="CAB9501066.1"/>
    <property type="molecule type" value="Genomic_DNA"/>
</dbReference>